<accession>A0A653CII2</accession>
<evidence type="ECO:0000313" key="2">
    <source>
        <dbReference type="EMBL" id="VEN47725.1"/>
    </source>
</evidence>
<dbReference type="Pfam" id="PF00078">
    <property type="entry name" value="RVT_1"/>
    <property type="match status" value="1"/>
</dbReference>
<evidence type="ECO:0000313" key="3">
    <source>
        <dbReference type="Proteomes" id="UP000410492"/>
    </source>
</evidence>
<dbReference type="InterPro" id="IPR007110">
    <property type="entry name" value="Ig-like_dom"/>
</dbReference>
<dbReference type="PROSITE" id="PS50835">
    <property type="entry name" value="IG_LIKE"/>
    <property type="match status" value="1"/>
</dbReference>
<gene>
    <name evidence="2" type="ORF">CALMAC_LOCUS9408</name>
</gene>
<name>A0A653CII2_CALMS</name>
<dbReference type="PANTHER" id="PTHR33332">
    <property type="entry name" value="REVERSE TRANSCRIPTASE DOMAIN-CONTAINING PROTEIN"/>
    <property type="match status" value="1"/>
</dbReference>
<reference evidence="2 3" key="1">
    <citation type="submission" date="2019-01" db="EMBL/GenBank/DDBJ databases">
        <authorList>
            <person name="Sayadi A."/>
        </authorList>
    </citation>
    <scope>NUCLEOTIDE SEQUENCE [LARGE SCALE GENOMIC DNA]</scope>
</reference>
<feature type="domain" description="Ig-like" evidence="1">
    <location>
        <begin position="385"/>
        <end position="490"/>
    </location>
</feature>
<protein>
    <recommendedName>
        <fullName evidence="1">Ig-like domain-containing protein</fullName>
    </recommendedName>
</protein>
<dbReference type="InterPro" id="IPR000477">
    <property type="entry name" value="RT_dom"/>
</dbReference>
<dbReference type="Proteomes" id="UP000410492">
    <property type="component" value="Unassembled WGS sequence"/>
</dbReference>
<dbReference type="EMBL" id="CAACVG010007946">
    <property type="protein sequence ID" value="VEN47725.1"/>
    <property type="molecule type" value="Genomic_DNA"/>
</dbReference>
<keyword evidence="3" id="KW-1185">Reference proteome</keyword>
<evidence type="ECO:0000259" key="1">
    <source>
        <dbReference type="PROSITE" id="PS50835"/>
    </source>
</evidence>
<proteinExistence type="predicted"/>
<sequence length="665" mass="76208">MPDLTADIKAIVEWGLANKVQFNVQKTQATTLTKKSHDGLPTVEMEGHPIVESPSVKLLGININNNISWHDHVVSIANTASQKLGVSFRCRKLYTPEQLLLLYKAQIRPLLEYYSHVWGCAPKHSLKLLDTIQKKAIRLIDTPNLTKDLHSLEHRRRVAELSLFYRFYHGRCSNELSQIITPQAVRTRETREALRAHPYQVEVLTPRTSLLQHSFFWRTSTLWNQLPGNLFPDGYNLQRFKSNDAWSMKRDPDQEIKCRIEQARITFLKLKKFLTDKNLNFSLRYRMVKCYVWSVLLYGMEAWTLKATTINKIEAFEMWILRRMLKIPWVDHVTNEEVLPRAELTDRQLFDTIKTRKIAYLGHVIQGERYQLQRLVLQDTPVDDPVMVVDKEVAEVGSVIKGNCSAPASYPPANVTWYLNGRRWLNSLLNDRYLFVVVEGCSSDVFSINAGVPQGSVLSPPLFLLYINELLKITSSSTYSFADDSTIMSCMKLGKPLLSQETVLRLQQHALQINVDIKTIVEWGLVNKVQFNVQKTQATTLTKKSHVGLPAVEMEGQPIVKSPSFKLLGININNNMSWHDHVVSIAKTASQKLEAIYIRATTVALQLTDLTIIEVLLSKAAKQKRAIRLVDTPDLTKNLHSLERRRWVADLSLFYTKDVRVSSPR</sequence>
<organism evidence="2 3">
    <name type="scientific">Callosobruchus maculatus</name>
    <name type="common">Southern cowpea weevil</name>
    <name type="synonym">Pulse bruchid</name>
    <dbReference type="NCBI Taxonomy" id="64391"/>
    <lineage>
        <taxon>Eukaryota</taxon>
        <taxon>Metazoa</taxon>
        <taxon>Ecdysozoa</taxon>
        <taxon>Arthropoda</taxon>
        <taxon>Hexapoda</taxon>
        <taxon>Insecta</taxon>
        <taxon>Pterygota</taxon>
        <taxon>Neoptera</taxon>
        <taxon>Endopterygota</taxon>
        <taxon>Coleoptera</taxon>
        <taxon>Polyphaga</taxon>
        <taxon>Cucujiformia</taxon>
        <taxon>Chrysomeloidea</taxon>
        <taxon>Chrysomelidae</taxon>
        <taxon>Bruchinae</taxon>
        <taxon>Bruchini</taxon>
        <taxon>Callosobruchus</taxon>
    </lineage>
</organism>
<dbReference type="OrthoDB" id="7468774at2759"/>
<dbReference type="AlphaFoldDB" id="A0A653CII2"/>